<evidence type="ECO:0000256" key="1">
    <source>
        <dbReference type="ARBA" id="ARBA00004141"/>
    </source>
</evidence>
<keyword evidence="3 12" id="KW-0813">Transport</keyword>
<dbReference type="PANTHER" id="PTHR11003">
    <property type="entry name" value="POTASSIUM CHANNEL, SUBFAMILY K"/>
    <property type="match status" value="1"/>
</dbReference>
<comment type="similarity">
    <text evidence="2 12">Belongs to the two pore domain potassium channel (TC 1.A.1.8) family.</text>
</comment>
<feature type="domain" description="Potassium channel" evidence="15">
    <location>
        <begin position="184"/>
        <end position="271"/>
    </location>
</feature>
<name>A0AAV7AHV4_ENGPU</name>
<dbReference type="InterPro" id="IPR013099">
    <property type="entry name" value="K_chnl_dom"/>
</dbReference>
<reference evidence="16" key="1">
    <citation type="thesis" date="2020" institute="ProQuest LLC" country="789 East Eisenhower Parkway, Ann Arbor, MI, USA">
        <title>Comparative Genomics and Chromosome Evolution.</title>
        <authorList>
            <person name="Mudd A.B."/>
        </authorList>
    </citation>
    <scope>NUCLEOTIDE SEQUENCE</scope>
    <source>
        <strain evidence="16">237g6f4</strain>
        <tissue evidence="16">Blood</tissue>
    </source>
</reference>
<keyword evidence="17" id="KW-1185">Reference proteome</keyword>
<dbReference type="AlphaFoldDB" id="A0AAV7AHV4"/>
<feature type="domain" description="Potassium channel" evidence="15">
    <location>
        <begin position="101"/>
        <end position="159"/>
    </location>
</feature>
<dbReference type="GO" id="GO:0030322">
    <property type="term" value="P:stabilization of membrane potential"/>
    <property type="evidence" value="ECO:0007669"/>
    <property type="project" value="TreeGrafter"/>
</dbReference>
<feature type="transmembrane region" description="Helical" evidence="14">
    <location>
        <begin position="24"/>
        <end position="44"/>
    </location>
</feature>
<evidence type="ECO:0000256" key="4">
    <source>
        <dbReference type="ARBA" id="ARBA00022538"/>
    </source>
</evidence>
<keyword evidence="5 12" id="KW-0812">Transmembrane</keyword>
<evidence type="ECO:0000259" key="15">
    <source>
        <dbReference type="Pfam" id="PF07885"/>
    </source>
</evidence>
<evidence type="ECO:0000256" key="6">
    <source>
        <dbReference type="ARBA" id="ARBA00022826"/>
    </source>
</evidence>
<dbReference type="InterPro" id="IPR003280">
    <property type="entry name" value="2pore_dom_K_chnl"/>
</dbReference>
<dbReference type="GO" id="GO:0022841">
    <property type="term" value="F:potassium ion leak channel activity"/>
    <property type="evidence" value="ECO:0007669"/>
    <property type="project" value="TreeGrafter"/>
</dbReference>
<comment type="subcellular location">
    <subcellularLocation>
        <location evidence="1">Membrane</location>
        <topology evidence="1">Multi-pass membrane protein</topology>
    </subcellularLocation>
</comment>
<gene>
    <name evidence="16" type="ORF">GDO81_015246</name>
</gene>
<dbReference type="PANTHER" id="PTHR11003:SF350">
    <property type="entry name" value="POTASSIUM CHANNEL DOMAIN-CONTAINING PROTEIN"/>
    <property type="match status" value="1"/>
</dbReference>
<dbReference type="EMBL" id="WNYA01000007">
    <property type="protein sequence ID" value="KAG8561099.1"/>
    <property type="molecule type" value="Genomic_DNA"/>
</dbReference>
<comment type="caution">
    <text evidence="16">The sequence shown here is derived from an EMBL/GenBank/DDBJ whole genome shotgun (WGS) entry which is preliminary data.</text>
</comment>
<evidence type="ECO:0000256" key="10">
    <source>
        <dbReference type="ARBA" id="ARBA00023136"/>
    </source>
</evidence>
<dbReference type="SUPFAM" id="SSF81324">
    <property type="entry name" value="Voltage-gated potassium channels"/>
    <property type="match status" value="2"/>
</dbReference>
<feature type="transmembrane region" description="Helical" evidence="14">
    <location>
        <begin position="137"/>
        <end position="159"/>
    </location>
</feature>
<feature type="transmembrane region" description="Helical" evidence="14">
    <location>
        <begin position="179"/>
        <end position="203"/>
    </location>
</feature>
<feature type="transmembrane region" description="Helical" evidence="14">
    <location>
        <begin position="106"/>
        <end position="125"/>
    </location>
</feature>
<keyword evidence="10 14" id="KW-0472">Membrane</keyword>
<evidence type="ECO:0000256" key="3">
    <source>
        <dbReference type="ARBA" id="ARBA00022448"/>
    </source>
</evidence>
<keyword evidence="8 14" id="KW-1133">Transmembrane helix</keyword>
<evidence type="ECO:0000256" key="14">
    <source>
        <dbReference type="SAM" id="Phobius"/>
    </source>
</evidence>
<evidence type="ECO:0000256" key="12">
    <source>
        <dbReference type="RuleBase" id="RU003857"/>
    </source>
</evidence>
<dbReference type="PRINTS" id="PR01095">
    <property type="entry name" value="TASKCHANNEL"/>
</dbReference>
<protein>
    <recommendedName>
        <fullName evidence="15">Potassium channel domain-containing protein</fullName>
    </recommendedName>
</protein>
<dbReference type="FunFam" id="1.10.287.70:FF:000110">
    <property type="entry name" value="Potassium channel subfamily K member"/>
    <property type="match status" value="1"/>
</dbReference>
<evidence type="ECO:0000256" key="5">
    <source>
        <dbReference type="ARBA" id="ARBA00022692"/>
    </source>
</evidence>
<evidence type="ECO:0000256" key="2">
    <source>
        <dbReference type="ARBA" id="ARBA00006666"/>
    </source>
</evidence>
<accession>A0AAV7AHV4</accession>
<keyword evidence="7" id="KW-0630">Potassium</keyword>
<dbReference type="GO" id="GO:0005886">
    <property type="term" value="C:plasma membrane"/>
    <property type="evidence" value="ECO:0007669"/>
    <property type="project" value="TreeGrafter"/>
</dbReference>
<evidence type="ECO:0000313" key="17">
    <source>
        <dbReference type="Proteomes" id="UP000824782"/>
    </source>
</evidence>
<keyword evidence="6" id="KW-0631">Potassium channel</keyword>
<keyword evidence="11 12" id="KW-0407">Ion channel</keyword>
<dbReference type="Proteomes" id="UP000824782">
    <property type="component" value="Unassembled WGS sequence"/>
</dbReference>
<dbReference type="InterPro" id="IPR003092">
    <property type="entry name" value="2pore_dom_K_chnl_TASK"/>
</dbReference>
<evidence type="ECO:0000256" key="9">
    <source>
        <dbReference type="ARBA" id="ARBA00023065"/>
    </source>
</evidence>
<proteinExistence type="inferred from homology"/>
<evidence type="ECO:0000256" key="8">
    <source>
        <dbReference type="ARBA" id="ARBA00022989"/>
    </source>
</evidence>
<sequence length="316" mass="35480">MNQANMKETQKQNSGTCSRITKNALLAGGFLVYILAGAMVFQMLEQDAETHVQLKTERHRLEFLKNYTCLTQDALEHLIHVIADAVKHGINPLLNGTSEKQTNWDFSSSFFFAGTVVTTIGYGTIAPKTAGGQIFCVIYALFGIPLNIIVLGQVGKYLSKWCEKLGKCLLRKGIGKKKAKVLTIIFFLVTGVVVFLGIPPLIFRATEQWTYREGVYYAFISLSTIGFGDYVVGSGPKGTHPFDGYRALVYFWIIFGLAWLSLLINLLTSLLKDTEKKIEKDLHKRRIHKKEKHHQNMVMEPLNCSEQGAEQHKDTS</sequence>
<keyword evidence="4" id="KW-0633">Potassium transport</keyword>
<keyword evidence="9 12" id="KW-0406">Ion transport</keyword>
<feature type="transmembrane region" description="Helical" evidence="14">
    <location>
        <begin position="215"/>
        <end position="235"/>
    </location>
</feature>
<dbReference type="Gene3D" id="1.10.287.70">
    <property type="match status" value="1"/>
</dbReference>
<evidence type="ECO:0000256" key="13">
    <source>
        <dbReference type="SAM" id="MobiDB-lite"/>
    </source>
</evidence>
<evidence type="ECO:0000256" key="7">
    <source>
        <dbReference type="ARBA" id="ARBA00022958"/>
    </source>
</evidence>
<dbReference type="EMBL" id="WNYA01000007">
    <property type="protein sequence ID" value="KAG8561100.1"/>
    <property type="molecule type" value="Genomic_DNA"/>
</dbReference>
<evidence type="ECO:0000256" key="11">
    <source>
        <dbReference type="ARBA" id="ARBA00023303"/>
    </source>
</evidence>
<dbReference type="GO" id="GO:0015271">
    <property type="term" value="F:outward rectifier potassium channel activity"/>
    <property type="evidence" value="ECO:0007669"/>
    <property type="project" value="TreeGrafter"/>
</dbReference>
<dbReference type="Pfam" id="PF07885">
    <property type="entry name" value="Ion_trans_2"/>
    <property type="match status" value="2"/>
</dbReference>
<dbReference type="PRINTS" id="PR01333">
    <property type="entry name" value="2POREKCHANEL"/>
</dbReference>
<evidence type="ECO:0000313" key="16">
    <source>
        <dbReference type="EMBL" id="KAG8561099.1"/>
    </source>
</evidence>
<feature type="transmembrane region" description="Helical" evidence="14">
    <location>
        <begin position="247"/>
        <end position="267"/>
    </location>
</feature>
<feature type="region of interest" description="Disordered" evidence="13">
    <location>
        <begin position="287"/>
        <end position="316"/>
    </location>
</feature>
<organism evidence="16 17">
    <name type="scientific">Engystomops pustulosus</name>
    <name type="common">Tungara frog</name>
    <name type="synonym">Physalaemus pustulosus</name>
    <dbReference type="NCBI Taxonomy" id="76066"/>
    <lineage>
        <taxon>Eukaryota</taxon>
        <taxon>Metazoa</taxon>
        <taxon>Chordata</taxon>
        <taxon>Craniata</taxon>
        <taxon>Vertebrata</taxon>
        <taxon>Euteleostomi</taxon>
        <taxon>Amphibia</taxon>
        <taxon>Batrachia</taxon>
        <taxon>Anura</taxon>
        <taxon>Neobatrachia</taxon>
        <taxon>Hyloidea</taxon>
        <taxon>Leptodactylidae</taxon>
        <taxon>Leiuperinae</taxon>
        <taxon>Engystomops</taxon>
    </lineage>
</organism>